<reference evidence="1 2" key="1">
    <citation type="journal article" date="2021" name="Commun. Biol.">
        <title>The genome of Shorea leprosula (Dipterocarpaceae) highlights the ecological relevance of drought in aseasonal tropical rainforests.</title>
        <authorList>
            <person name="Ng K.K.S."/>
            <person name="Kobayashi M.J."/>
            <person name="Fawcett J.A."/>
            <person name="Hatakeyama M."/>
            <person name="Paape T."/>
            <person name="Ng C.H."/>
            <person name="Ang C.C."/>
            <person name="Tnah L.H."/>
            <person name="Lee C.T."/>
            <person name="Nishiyama T."/>
            <person name="Sese J."/>
            <person name="O'Brien M.J."/>
            <person name="Copetti D."/>
            <person name="Mohd Noor M.I."/>
            <person name="Ong R.C."/>
            <person name="Putra M."/>
            <person name="Sireger I.Z."/>
            <person name="Indrioko S."/>
            <person name="Kosugi Y."/>
            <person name="Izuno A."/>
            <person name="Isagi Y."/>
            <person name="Lee S.L."/>
            <person name="Shimizu K.K."/>
        </authorList>
    </citation>
    <scope>NUCLEOTIDE SEQUENCE [LARGE SCALE GENOMIC DNA]</scope>
    <source>
        <strain evidence="1">214</strain>
    </source>
</reference>
<dbReference type="GO" id="GO:0010183">
    <property type="term" value="P:pollen tube guidance"/>
    <property type="evidence" value="ECO:0007669"/>
    <property type="project" value="InterPro"/>
</dbReference>
<protein>
    <submittedName>
        <fullName evidence="1">Uncharacterized protein</fullName>
    </submittedName>
</protein>
<organism evidence="1 2">
    <name type="scientific">Rubroshorea leprosula</name>
    <dbReference type="NCBI Taxonomy" id="152421"/>
    <lineage>
        <taxon>Eukaryota</taxon>
        <taxon>Viridiplantae</taxon>
        <taxon>Streptophyta</taxon>
        <taxon>Embryophyta</taxon>
        <taxon>Tracheophyta</taxon>
        <taxon>Spermatophyta</taxon>
        <taxon>Magnoliopsida</taxon>
        <taxon>eudicotyledons</taxon>
        <taxon>Gunneridae</taxon>
        <taxon>Pentapetalae</taxon>
        <taxon>rosids</taxon>
        <taxon>malvids</taxon>
        <taxon>Malvales</taxon>
        <taxon>Dipterocarpaceae</taxon>
        <taxon>Rubroshorea</taxon>
    </lineage>
</organism>
<dbReference type="GO" id="GO:0036033">
    <property type="term" value="F:mediator complex binding"/>
    <property type="evidence" value="ECO:0007669"/>
    <property type="project" value="InterPro"/>
</dbReference>
<dbReference type="InterPro" id="IPR037502">
    <property type="entry name" value="CBP1"/>
</dbReference>
<sequence length="205" mass="23614">MMKSIVFRSCFSPVLVEAKDIHRSELLPPSCRASTIRCSLRNYANIPKLKPFNRTFLDRAIKDPPLIEKAERELADYCTTLEGEESYYCWKARFELEDLEKVAPKEDLERIILEAGGVKTLINWIPRIAAIYKNGKENALDKGKPMNTKGEGKRLSHIPEWMPKSVEELEEEEKAKMPDSPYTRLLRTMGRKTPDVNYEGCYLGD</sequence>
<comment type="caution">
    <text evidence="1">The sequence shown here is derived from an EMBL/GenBank/DDBJ whole genome shotgun (WGS) entry which is preliminary data.</text>
</comment>
<dbReference type="Proteomes" id="UP001054252">
    <property type="component" value="Unassembled WGS sequence"/>
</dbReference>
<name>A0AAV5K2S8_9ROSI</name>
<dbReference type="AlphaFoldDB" id="A0AAV5K2S8"/>
<dbReference type="EMBL" id="BPVZ01000056">
    <property type="protein sequence ID" value="GKV21244.1"/>
    <property type="molecule type" value="Genomic_DNA"/>
</dbReference>
<gene>
    <name evidence="1" type="ORF">SLEP1_g31241</name>
</gene>
<dbReference type="GO" id="GO:0005829">
    <property type="term" value="C:cytosol"/>
    <property type="evidence" value="ECO:0007669"/>
    <property type="project" value="TreeGrafter"/>
</dbReference>
<proteinExistence type="predicted"/>
<keyword evidence="2" id="KW-1185">Reference proteome</keyword>
<dbReference type="PANTHER" id="PTHR36345">
    <property type="entry name" value="CCG-BINDING PROTEIN 1"/>
    <property type="match status" value="1"/>
</dbReference>
<dbReference type="PANTHER" id="PTHR36345:SF1">
    <property type="entry name" value="CCG-BINDING PROTEIN 1"/>
    <property type="match status" value="1"/>
</dbReference>
<accession>A0AAV5K2S8</accession>
<dbReference type="GO" id="GO:0005634">
    <property type="term" value="C:nucleus"/>
    <property type="evidence" value="ECO:0007669"/>
    <property type="project" value="TreeGrafter"/>
</dbReference>
<evidence type="ECO:0000313" key="2">
    <source>
        <dbReference type="Proteomes" id="UP001054252"/>
    </source>
</evidence>
<evidence type="ECO:0000313" key="1">
    <source>
        <dbReference type="EMBL" id="GKV21244.1"/>
    </source>
</evidence>